<organism evidence="1 2">
    <name type="scientific">Dibothriocephalus latus</name>
    <name type="common">Fish tapeworm</name>
    <name type="synonym">Diphyllobothrium latum</name>
    <dbReference type="NCBI Taxonomy" id="60516"/>
    <lineage>
        <taxon>Eukaryota</taxon>
        <taxon>Metazoa</taxon>
        <taxon>Spiralia</taxon>
        <taxon>Lophotrochozoa</taxon>
        <taxon>Platyhelminthes</taxon>
        <taxon>Cestoda</taxon>
        <taxon>Eucestoda</taxon>
        <taxon>Diphyllobothriidea</taxon>
        <taxon>Diphyllobothriidae</taxon>
        <taxon>Dibothriocephalus</taxon>
    </lineage>
</organism>
<gene>
    <name evidence="1" type="ORF">DILT_LOCUS6195</name>
</gene>
<protein>
    <submittedName>
        <fullName evidence="1">Uncharacterized protein</fullName>
    </submittedName>
</protein>
<accession>A0A3P7L0Y2</accession>
<keyword evidence="2" id="KW-1185">Reference proteome</keyword>
<proteinExistence type="predicted"/>
<dbReference type="EMBL" id="UYRU01048994">
    <property type="protein sequence ID" value="VDN10364.1"/>
    <property type="molecule type" value="Genomic_DNA"/>
</dbReference>
<reference evidence="1 2" key="1">
    <citation type="submission" date="2018-11" db="EMBL/GenBank/DDBJ databases">
        <authorList>
            <consortium name="Pathogen Informatics"/>
        </authorList>
    </citation>
    <scope>NUCLEOTIDE SEQUENCE [LARGE SCALE GENOMIC DNA]</scope>
</reference>
<dbReference type="Proteomes" id="UP000281553">
    <property type="component" value="Unassembled WGS sequence"/>
</dbReference>
<dbReference type="AlphaFoldDB" id="A0A3P7L0Y2"/>
<sequence length="117" mass="13393">MDGRTQPAFDAIDLGDDGRHRTHPEIWSLLRGTYNAKSATANAEIDPEVRVRETMSKGLSTFKKLVRREAWLMESLLPGLPHDQKKLTFQTIFISTAEVPVNDRRGLSLRRSRKSRF</sequence>
<name>A0A3P7L0Y2_DIBLA</name>
<evidence type="ECO:0000313" key="1">
    <source>
        <dbReference type="EMBL" id="VDN10364.1"/>
    </source>
</evidence>
<evidence type="ECO:0000313" key="2">
    <source>
        <dbReference type="Proteomes" id="UP000281553"/>
    </source>
</evidence>